<organism evidence="2 3">
    <name type="scientific">Microthlaspi erraticum</name>
    <dbReference type="NCBI Taxonomy" id="1685480"/>
    <lineage>
        <taxon>Eukaryota</taxon>
        <taxon>Viridiplantae</taxon>
        <taxon>Streptophyta</taxon>
        <taxon>Embryophyta</taxon>
        <taxon>Tracheophyta</taxon>
        <taxon>Spermatophyta</taxon>
        <taxon>Magnoliopsida</taxon>
        <taxon>eudicotyledons</taxon>
        <taxon>Gunneridae</taxon>
        <taxon>Pentapetalae</taxon>
        <taxon>rosids</taxon>
        <taxon>malvids</taxon>
        <taxon>Brassicales</taxon>
        <taxon>Brassicaceae</taxon>
        <taxon>Coluteocarpeae</taxon>
        <taxon>Microthlaspi</taxon>
    </lineage>
</organism>
<evidence type="ECO:0000313" key="2">
    <source>
        <dbReference type="EMBL" id="CAA7028110.1"/>
    </source>
</evidence>
<dbReference type="PANTHER" id="PTHR31900">
    <property type="entry name" value="F-BOX/RNI SUPERFAMILY PROTEIN-RELATED"/>
    <property type="match status" value="1"/>
</dbReference>
<dbReference type="Proteomes" id="UP000467841">
    <property type="component" value="Unassembled WGS sequence"/>
</dbReference>
<proteinExistence type="predicted"/>
<protein>
    <recommendedName>
        <fullName evidence="1">FBD domain-containing protein</fullName>
    </recommendedName>
</protein>
<dbReference type="InterPro" id="IPR006566">
    <property type="entry name" value="FBD"/>
</dbReference>
<dbReference type="InterPro" id="IPR036047">
    <property type="entry name" value="F-box-like_dom_sf"/>
</dbReference>
<sequence length="434" mass="49598">MDRISNLTDDLLLKIVSSLPTKHVVATMLLSNRWKSIWTMLPKLDFDYGSDLEPSQYGKFIKYVDRSLVLNRAPVLETLKFKVGPYCSSEDLVTWIRIGMVRHFRELEISERTVNYDSKIVLPKSLYTYAKPEVLKLIYVSVLDVPDDYCFPSLKTLLHLVCVTYGTDASYRKILSSCPVLEEFVLDKTENCFFMTSFSVDMPALQRLSIRDRCDTSVHDRDGGVHTVVINAPSLKYLNFVDFCGDLCLSGNMPEVVVANVDVIYESAPKLLECLSSSVKRLSLYLSKTTFTHRFGFDHLLHLVLCGGTPQWWDLMVWLLETSPKLQVLKICSASNDGTCGILSIDEWGEPRSVPECLMFHLHTFKCEYFEIRDDETKLVEYILENARLLKTACITVENWNSEIERSDKIDELVSIRRASSSCQLTLNGEKLVQ</sequence>
<gene>
    <name evidence="2" type="ORF">MERR_LOCUS15345</name>
</gene>
<dbReference type="InterPro" id="IPR001810">
    <property type="entry name" value="F-box_dom"/>
</dbReference>
<reference evidence="2" key="1">
    <citation type="submission" date="2020-01" db="EMBL/GenBank/DDBJ databases">
        <authorList>
            <person name="Mishra B."/>
        </authorList>
    </citation>
    <scope>NUCLEOTIDE SEQUENCE [LARGE SCALE GENOMIC DNA]</scope>
</reference>
<dbReference type="InterPro" id="IPR055411">
    <property type="entry name" value="LRR_FXL15/At3g58940/PEG3-like"/>
</dbReference>
<accession>A0A6D2ISQ7</accession>
<dbReference type="Pfam" id="PF24758">
    <property type="entry name" value="LRR_At5g56370"/>
    <property type="match status" value="1"/>
</dbReference>
<dbReference type="Pfam" id="PF00646">
    <property type="entry name" value="F-box"/>
    <property type="match status" value="1"/>
</dbReference>
<dbReference type="SUPFAM" id="SSF81383">
    <property type="entry name" value="F-box domain"/>
    <property type="match status" value="1"/>
</dbReference>
<keyword evidence="3" id="KW-1185">Reference proteome</keyword>
<evidence type="ECO:0000313" key="3">
    <source>
        <dbReference type="Proteomes" id="UP000467841"/>
    </source>
</evidence>
<dbReference type="AlphaFoldDB" id="A0A6D2ISQ7"/>
<dbReference type="InterPro" id="IPR032675">
    <property type="entry name" value="LRR_dom_sf"/>
</dbReference>
<feature type="domain" description="FBD" evidence="1">
    <location>
        <begin position="356"/>
        <end position="428"/>
    </location>
</feature>
<dbReference type="Pfam" id="PF08387">
    <property type="entry name" value="FBD"/>
    <property type="match status" value="1"/>
</dbReference>
<dbReference type="InterPro" id="IPR050232">
    <property type="entry name" value="FBL13/AtMIF1-like"/>
</dbReference>
<dbReference type="SUPFAM" id="SSF52047">
    <property type="entry name" value="RNI-like"/>
    <property type="match status" value="1"/>
</dbReference>
<dbReference type="PANTHER" id="PTHR31900:SF34">
    <property type="entry name" value="EMB|CAB62440.1-RELATED"/>
    <property type="match status" value="1"/>
</dbReference>
<evidence type="ECO:0000259" key="1">
    <source>
        <dbReference type="SMART" id="SM00579"/>
    </source>
</evidence>
<comment type="caution">
    <text evidence="2">The sequence shown here is derived from an EMBL/GenBank/DDBJ whole genome shotgun (WGS) entry which is preliminary data.</text>
</comment>
<dbReference type="Gene3D" id="3.80.10.10">
    <property type="entry name" value="Ribonuclease Inhibitor"/>
    <property type="match status" value="1"/>
</dbReference>
<name>A0A6D2ISQ7_9BRAS</name>
<dbReference type="SMART" id="SM00579">
    <property type="entry name" value="FBD"/>
    <property type="match status" value="1"/>
</dbReference>
<dbReference type="OrthoDB" id="1025573at2759"/>
<dbReference type="EMBL" id="CACVBM020001063">
    <property type="protein sequence ID" value="CAA7028110.1"/>
    <property type="molecule type" value="Genomic_DNA"/>
</dbReference>